<comment type="caution">
    <text evidence="3">The sequence shown here is derived from an EMBL/GenBank/DDBJ whole genome shotgun (WGS) entry which is preliminary data.</text>
</comment>
<dbReference type="Gene3D" id="1.10.10.2840">
    <property type="entry name" value="PucR C-terminal helix-turn-helix domain"/>
    <property type="match status" value="1"/>
</dbReference>
<evidence type="ECO:0000313" key="3">
    <source>
        <dbReference type="EMBL" id="GGM71689.1"/>
    </source>
</evidence>
<feature type="coiled-coil region" evidence="1">
    <location>
        <begin position="212"/>
        <end position="239"/>
    </location>
</feature>
<organism evidence="3 4">
    <name type="scientific">Lentzea pudingi</name>
    <dbReference type="NCBI Taxonomy" id="1789439"/>
    <lineage>
        <taxon>Bacteria</taxon>
        <taxon>Bacillati</taxon>
        <taxon>Actinomycetota</taxon>
        <taxon>Actinomycetes</taxon>
        <taxon>Pseudonocardiales</taxon>
        <taxon>Pseudonocardiaceae</taxon>
        <taxon>Lentzea</taxon>
    </lineage>
</organism>
<keyword evidence="1" id="KW-0175">Coiled coil</keyword>
<proteinExistence type="predicted"/>
<accession>A0ABQ2HB47</accession>
<gene>
    <name evidence="3" type="ORF">GCM10011609_04270</name>
</gene>
<dbReference type="Proteomes" id="UP000597656">
    <property type="component" value="Unassembled WGS sequence"/>
</dbReference>
<evidence type="ECO:0000313" key="4">
    <source>
        <dbReference type="Proteomes" id="UP000597656"/>
    </source>
</evidence>
<protein>
    <recommendedName>
        <fullName evidence="2">GAF domain-containing protein</fullName>
    </recommendedName>
</protein>
<dbReference type="SUPFAM" id="SSF55781">
    <property type="entry name" value="GAF domain-like"/>
    <property type="match status" value="1"/>
</dbReference>
<evidence type="ECO:0000259" key="2">
    <source>
        <dbReference type="SMART" id="SM00065"/>
    </source>
</evidence>
<dbReference type="Pfam" id="PF13185">
    <property type="entry name" value="GAF_2"/>
    <property type="match status" value="1"/>
</dbReference>
<dbReference type="SMART" id="SM00065">
    <property type="entry name" value="GAF"/>
    <property type="match status" value="1"/>
</dbReference>
<dbReference type="PANTHER" id="PTHR33744:SF1">
    <property type="entry name" value="DNA-BINDING TRANSCRIPTIONAL ACTIVATOR ADER"/>
    <property type="match status" value="1"/>
</dbReference>
<dbReference type="InterPro" id="IPR042070">
    <property type="entry name" value="PucR_C-HTH_sf"/>
</dbReference>
<feature type="domain" description="GAF" evidence="2">
    <location>
        <begin position="67"/>
        <end position="216"/>
    </location>
</feature>
<name>A0ABQ2HB47_9PSEU</name>
<sequence>MLGRRPRLVEVRITHHFASFGGTFHHRSLGHNDGVSIDPSESHELVRRQRELASLYATAKSLTALGELDDVLQSIVRHAHDLMGTDFTYLSLVADGRLSAKAAEGTISAAFLSATIPAGVGLGGKVLTTRRPQWVRNYAGSTHIDHDAGFDRLVGTEDLVALLGVPLVIRDEVVGALFAAYRSERSFDAGEIALLSAFADHAAVALNNARLYEESRTALQDLQVAYRRIEEHVAVVERAQAIHEALTGVVLEGGTPDDVAQLLADQLGGTVALLDAAGHRSGRVTTSVQDGVARSVAPIRAGDSHLGALEWSRDAATGASDAMDLRTLERATHILGLLILKERAVAEASERLSGELLTELMVGGPGIGPAQRTRTRARGIDADRLNLVLVADSATVPPTDLARHLHEIARDRAGLAGEHLGKATMIVPSTDDDRTADEVHRRLRRALGSAVTVVGERAIGHDWARAYSLASRCGAVMRALTHTDRGVTTGRYALYAMVFDPDRVRELDRFLDTSVGPLADHDERRGTDLVGTLSAYYDHRANVAATARALHVHVNTLLKRLDRVGDVLGAGWRTENDLELQLGLQLFRLRNSG</sequence>
<dbReference type="Gene3D" id="3.30.450.40">
    <property type="match status" value="1"/>
</dbReference>
<dbReference type="InterPro" id="IPR025736">
    <property type="entry name" value="PucR_C-HTH_dom"/>
</dbReference>
<dbReference type="PANTHER" id="PTHR33744">
    <property type="entry name" value="CARBOHYDRATE DIACID REGULATOR"/>
    <property type="match status" value="1"/>
</dbReference>
<dbReference type="InterPro" id="IPR029016">
    <property type="entry name" value="GAF-like_dom_sf"/>
</dbReference>
<reference evidence="4" key="1">
    <citation type="journal article" date="2019" name="Int. J. Syst. Evol. Microbiol.">
        <title>The Global Catalogue of Microorganisms (GCM) 10K type strain sequencing project: providing services to taxonomists for standard genome sequencing and annotation.</title>
        <authorList>
            <consortium name="The Broad Institute Genomics Platform"/>
            <consortium name="The Broad Institute Genome Sequencing Center for Infectious Disease"/>
            <person name="Wu L."/>
            <person name="Ma J."/>
        </authorList>
    </citation>
    <scope>NUCLEOTIDE SEQUENCE [LARGE SCALE GENOMIC DNA]</scope>
    <source>
        <strain evidence="4">CGMCC 4.7319</strain>
    </source>
</reference>
<dbReference type="InterPro" id="IPR003018">
    <property type="entry name" value="GAF"/>
</dbReference>
<dbReference type="InterPro" id="IPR051448">
    <property type="entry name" value="CdaR-like_regulators"/>
</dbReference>
<dbReference type="Pfam" id="PF13556">
    <property type="entry name" value="HTH_30"/>
    <property type="match status" value="1"/>
</dbReference>
<evidence type="ECO:0000256" key="1">
    <source>
        <dbReference type="SAM" id="Coils"/>
    </source>
</evidence>
<dbReference type="EMBL" id="BMNC01000001">
    <property type="protein sequence ID" value="GGM71689.1"/>
    <property type="molecule type" value="Genomic_DNA"/>
</dbReference>
<keyword evidence="4" id="KW-1185">Reference proteome</keyword>